<dbReference type="Pfam" id="PF13308">
    <property type="entry name" value="YARHG"/>
    <property type="match status" value="1"/>
</dbReference>
<sequence length="270" mass="30899">MYKKTILGALLLLLLAACAGENTATSVLETEGEAQEELSGPYADLKAPELPKEEQRAKRDHPVAGKYYARDHYMKIFEYYYLLDDGRFIYSLSPDEYKPSLYTGEWEVKGDKIHFKTQRHYYGKPNGKEIPTDVGPSSYEDYVMRVENSSEEMEPIVVEHVVNLGVPLSNSRQDIHFRLQYIANPERKEMAISTRPLQPSELKDKSLEELSLMRNEVFAAYGYKFKDERLKAHFKAQGYQALASDVTAFLSPLEKDNIALIKKVEAIKAK</sequence>
<proteinExistence type="predicted"/>
<dbReference type="EMBL" id="CP002831">
    <property type="protein sequence ID" value="AFC26384.1"/>
    <property type="molecule type" value="Genomic_DNA"/>
</dbReference>
<dbReference type="PROSITE" id="PS51257">
    <property type="entry name" value="PROKAR_LIPOPROTEIN"/>
    <property type="match status" value="1"/>
</dbReference>
<dbReference type="Proteomes" id="UP000007519">
    <property type="component" value="Chromosome"/>
</dbReference>
<evidence type="ECO:0000313" key="5">
    <source>
        <dbReference type="Proteomes" id="UP000007519"/>
    </source>
</evidence>
<organism evidence="4 5">
    <name type="scientific">Saprospira grandis (strain Lewin)</name>
    <dbReference type="NCBI Taxonomy" id="984262"/>
    <lineage>
        <taxon>Bacteria</taxon>
        <taxon>Pseudomonadati</taxon>
        <taxon>Bacteroidota</taxon>
        <taxon>Saprospiria</taxon>
        <taxon>Saprospirales</taxon>
        <taxon>Saprospiraceae</taxon>
        <taxon>Saprospira</taxon>
    </lineage>
</organism>
<keyword evidence="5" id="KW-1185">Reference proteome</keyword>
<feature type="domain" description="YARHG" evidence="3">
    <location>
        <begin position="188"/>
        <end position="266"/>
    </location>
</feature>
<feature type="signal peptide" evidence="2">
    <location>
        <begin position="1"/>
        <end position="19"/>
    </location>
</feature>
<accession>H6L6V4</accession>
<feature type="compositionally biased region" description="Basic and acidic residues" evidence="1">
    <location>
        <begin position="46"/>
        <end position="58"/>
    </location>
</feature>
<gene>
    <name evidence="4" type="ordered locus">SGRA_3663</name>
</gene>
<feature type="chain" id="PRO_5003604909" description="YARHG domain-containing protein" evidence="2">
    <location>
        <begin position="20"/>
        <end position="270"/>
    </location>
</feature>
<protein>
    <recommendedName>
        <fullName evidence="3">YARHG domain-containing protein</fullName>
    </recommendedName>
</protein>
<reference evidence="4 5" key="1">
    <citation type="journal article" date="2012" name="Stand. Genomic Sci.">
        <title>Complete genome sequencing and analysis of Saprospira grandis str. Lewin, a predatory marine bacterium.</title>
        <authorList>
            <person name="Saw J.H."/>
            <person name="Yuryev A."/>
            <person name="Kanbe M."/>
            <person name="Hou S."/>
            <person name="Young A.G."/>
            <person name="Aizawa S."/>
            <person name="Alam M."/>
        </authorList>
    </citation>
    <scope>NUCLEOTIDE SEQUENCE [LARGE SCALE GENOMIC DNA]</scope>
    <source>
        <strain evidence="4 5">Lewin</strain>
    </source>
</reference>
<dbReference type="OrthoDB" id="353549at2"/>
<dbReference type="InterPro" id="IPR038434">
    <property type="entry name" value="YARHG_sf"/>
</dbReference>
<dbReference type="InterPro" id="IPR025582">
    <property type="entry name" value="YARHG_dom"/>
</dbReference>
<name>H6L6V4_SAPGL</name>
<dbReference type="KEGG" id="sgn:SGRA_3663"/>
<dbReference type="Gene3D" id="1.20.58.1690">
    <property type="match status" value="1"/>
</dbReference>
<keyword evidence="2" id="KW-0732">Signal</keyword>
<dbReference type="HOGENOM" id="CLU_1022679_0_0_10"/>
<dbReference type="RefSeq" id="WP_015693974.1">
    <property type="nucleotide sequence ID" value="NC_016940.1"/>
</dbReference>
<dbReference type="STRING" id="984262.SGRA_3663"/>
<dbReference type="SMART" id="SM01324">
    <property type="entry name" value="YARHG"/>
    <property type="match status" value="1"/>
</dbReference>
<feature type="region of interest" description="Disordered" evidence="1">
    <location>
        <begin position="28"/>
        <end position="58"/>
    </location>
</feature>
<dbReference type="AlphaFoldDB" id="H6L6V4"/>
<evidence type="ECO:0000256" key="2">
    <source>
        <dbReference type="SAM" id="SignalP"/>
    </source>
</evidence>
<evidence type="ECO:0000313" key="4">
    <source>
        <dbReference type="EMBL" id="AFC26384.1"/>
    </source>
</evidence>
<evidence type="ECO:0000256" key="1">
    <source>
        <dbReference type="SAM" id="MobiDB-lite"/>
    </source>
</evidence>
<evidence type="ECO:0000259" key="3">
    <source>
        <dbReference type="SMART" id="SM01324"/>
    </source>
</evidence>